<proteinExistence type="predicted"/>
<evidence type="ECO:0000256" key="1">
    <source>
        <dbReference type="ARBA" id="ARBA00000085"/>
    </source>
</evidence>
<keyword evidence="4" id="KW-0597">Phosphoprotein</keyword>
<evidence type="ECO:0000256" key="7">
    <source>
        <dbReference type="ARBA" id="ARBA00022741"/>
    </source>
</evidence>
<evidence type="ECO:0000256" key="9">
    <source>
        <dbReference type="ARBA" id="ARBA00022840"/>
    </source>
</evidence>
<dbReference type="InterPro" id="IPR036097">
    <property type="entry name" value="HisK_dim/P_sf"/>
</dbReference>
<evidence type="ECO:0000256" key="4">
    <source>
        <dbReference type="ARBA" id="ARBA00022553"/>
    </source>
</evidence>
<comment type="subcellular location">
    <subcellularLocation>
        <location evidence="2">Membrane</location>
        <topology evidence="2">Multi-pass membrane protein</topology>
    </subcellularLocation>
</comment>
<dbReference type="GO" id="GO:0005886">
    <property type="term" value="C:plasma membrane"/>
    <property type="evidence" value="ECO:0007669"/>
    <property type="project" value="TreeGrafter"/>
</dbReference>
<dbReference type="InterPro" id="IPR003660">
    <property type="entry name" value="HAMP_dom"/>
</dbReference>
<dbReference type="Pfam" id="PF00512">
    <property type="entry name" value="HisKA"/>
    <property type="match status" value="1"/>
</dbReference>
<dbReference type="InterPro" id="IPR003661">
    <property type="entry name" value="HisK_dim/P_dom"/>
</dbReference>
<evidence type="ECO:0000256" key="11">
    <source>
        <dbReference type="ARBA" id="ARBA00023012"/>
    </source>
</evidence>
<sequence>MPLRLKAWLFQNSVRHFLLISLLIATTFISIIMGTWTYVQVRSNAKGVFDTSLAQAAQILRIILANQIYKQRLAELQATLNKPYSKHNTPSSSNFTKFEADELKRLNSNQLVFQVWNNQGVLLLKSINAPQAPLATVSFGSQDTQIDTATWRTFTLPDYRQGLRFITAIRADIATRFSAGQVLKSLYPLLFFCPLLALLIWVLLDWGFRPLNRIRTLLAKRSHDNLEDPIELGQAPEEIRPLVQELNSLFTRLQGAFEREKRFTADAAHELRTPLAAIRTHSQIASRSSTNTSALSALNKVTKSVDRATRVIEQLLLLSRLEPQDKILPEGSINISSFTQELLVDLVPMALAKNIELSLNAPKQPLFIETQSAMLNILIRNLTDNAIRYTPAYGEVEINLSSGIQTGGIHIEVIDNGPGVPLELRRRIFDRFYRQVGNKADGSGLGLSIVQLIVNLHHGTIRADSRADSKNGLCINIWLPEKPLAK</sequence>
<evidence type="ECO:0000256" key="3">
    <source>
        <dbReference type="ARBA" id="ARBA00012438"/>
    </source>
</evidence>
<dbReference type="SMART" id="SM00387">
    <property type="entry name" value="HATPase_c"/>
    <property type="match status" value="1"/>
</dbReference>
<keyword evidence="12" id="KW-0472">Membrane</keyword>
<dbReference type="PANTHER" id="PTHR45436:SF14">
    <property type="entry name" value="SENSOR PROTEIN QSEC"/>
    <property type="match status" value="1"/>
</dbReference>
<dbReference type="EC" id="2.7.13.3" evidence="3"/>
<keyword evidence="6" id="KW-0812">Transmembrane</keyword>
<comment type="catalytic activity">
    <reaction evidence="1">
        <text>ATP + protein L-histidine = ADP + protein N-phospho-L-histidine.</text>
        <dbReference type="EC" id="2.7.13.3"/>
    </reaction>
</comment>
<dbReference type="SMART" id="SM00388">
    <property type="entry name" value="HisKA"/>
    <property type="match status" value="1"/>
</dbReference>
<dbReference type="PRINTS" id="PR00344">
    <property type="entry name" value="BCTRLSENSOR"/>
</dbReference>
<dbReference type="CDD" id="cd00082">
    <property type="entry name" value="HisKA"/>
    <property type="match status" value="1"/>
</dbReference>
<dbReference type="GO" id="GO:0000155">
    <property type="term" value="F:phosphorelay sensor kinase activity"/>
    <property type="evidence" value="ECO:0007669"/>
    <property type="project" value="InterPro"/>
</dbReference>
<dbReference type="Gene3D" id="3.30.565.10">
    <property type="entry name" value="Histidine kinase-like ATPase, C-terminal domain"/>
    <property type="match status" value="1"/>
</dbReference>
<evidence type="ECO:0000256" key="10">
    <source>
        <dbReference type="ARBA" id="ARBA00022989"/>
    </source>
</evidence>
<dbReference type="InterPro" id="IPR050428">
    <property type="entry name" value="TCS_sensor_his_kinase"/>
</dbReference>
<dbReference type="SUPFAM" id="SSF47384">
    <property type="entry name" value="Homodimeric domain of signal transducing histidine kinase"/>
    <property type="match status" value="1"/>
</dbReference>
<evidence type="ECO:0000256" key="12">
    <source>
        <dbReference type="ARBA" id="ARBA00023136"/>
    </source>
</evidence>
<dbReference type="Proteomes" id="UP000422232">
    <property type="component" value="Chromosome"/>
</dbReference>
<dbReference type="Gene3D" id="1.10.287.130">
    <property type="match status" value="1"/>
</dbReference>
<keyword evidence="5 13" id="KW-0808">Transferase</keyword>
<name>A0A9Q6LTV7_PISSA</name>
<reference evidence="13 14" key="1">
    <citation type="submission" date="2019-04" db="EMBL/GenBank/DDBJ databases">
        <title>Complete genome sequencing of Piscirickettsia salmonis strain Psal-009.</title>
        <authorList>
            <person name="Schober I."/>
            <person name="Bunk B."/>
            <person name="Sproer C."/>
            <person name="Carril G.P."/>
            <person name="Riedel T."/>
            <person name="Flores-Herrera P.A."/>
            <person name="Nourdin-Galindo G."/>
            <person name="Marshall S.H."/>
            <person name="Overmann J."/>
        </authorList>
    </citation>
    <scope>NUCLEOTIDE SEQUENCE [LARGE SCALE GENOMIC DNA]</scope>
    <source>
        <strain evidence="13 14">Psal-009</strain>
    </source>
</reference>
<evidence type="ECO:0000313" key="14">
    <source>
        <dbReference type="Proteomes" id="UP000422232"/>
    </source>
</evidence>
<gene>
    <name evidence="13" type="primary">qseC</name>
    <name evidence="13" type="ORF">Psal009_01548</name>
</gene>
<dbReference type="InterPro" id="IPR003594">
    <property type="entry name" value="HATPase_dom"/>
</dbReference>
<dbReference type="InterPro" id="IPR005467">
    <property type="entry name" value="His_kinase_dom"/>
</dbReference>
<evidence type="ECO:0000256" key="8">
    <source>
        <dbReference type="ARBA" id="ARBA00022777"/>
    </source>
</evidence>
<dbReference type="CDD" id="cd00075">
    <property type="entry name" value="HATPase"/>
    <property type="match status" value="1"/>
</dbReference>
<protein>
    <recommendedName>
        <fullName evidence="3">histidine kinase</fullName>
        <ecNumber evidence="3">2.7.13.3</ecNumber>
    </recommendedName>
</protein>
<dbReference type="InterPro" id="IPR036890">
    <property type="entry name" value="HATPase_C_sf"/>
</dbReference>
<keyword evidence="14" id="KW-1185">Reference proteome</keyword>
<keyword evidence="11" id="KW-0902">Two-component regulatory system</keyword>
<dbReference type="InterPro" id="IPR004358">
    <property type="entry name" value="Sig_transdc_His_kin-like_C"/>
</dbReference>
<evidence type="ECO:0000256" key="2">
    <source>
        <dbReference type="ARBA" id="ARBA00004141"/>
    </source>
</evidence>
<keyword evidence="10" id="KW-1133">Transmembrane helix</keyword>
<keyword evidence="9" id="KW-0067">ATP-binding</keyword>
<dbReference type="PROSITE" id="PS50109">
    <property type="entry name" value="HIS_KIN"/>
    <property type="match status" value="1"/>
</dbReference>
<keyword evidence="8" id="KW-0418">Kinase</keyword>
<dbReference type="AlphaFoldDB" id="A0A9Q6LTV7"/>
<dbReference type="GO" id="GO:0005524">
    <property type="term" value="F:ATP binding"/>
    <property type="evidence" value="ECO:0007669"/>
    <property type="project" value="UniProtKB-KW"/>
</dbReference>
<evidence type="ECO:0000313" key="13">
    <source>
        <dbReference type="EMBL" id="QGO05655.1"/>
    </source>
</evidence>
<dbReference type="RefSeq" id="WP_196771034.1">
    <property type="nucleotide sequence ID" value="NZ_CP013757.1"/>
</dbReference>
<dbReference type="Pfam" id="PF02518">
    <property type="entry name" value="HATPase_c"/>
    <property type="match status" value="1"/>
</dbReference>
<evidence type="ECO:0000256" key="5">
    <source>
        <dbReference type="ARBA" id="ARBA00022679"/>
    </source>
</evidence>
<dbReference type="PANTHER" id="PTHR45436">
    <property type="entry name" value="SENSOR HISTIDINE KINASE YKOH"/>
    <property type="match status" value="1"/>
</dbReference>
<keyword evidence="7" id="KW-0547">Nucleotide-binding</keyword>
<dbReference type="PROSITE" id="PS50885">
    <property type="entry name" value="HAMP"/>
    <property type="match status" value="1"/>
</dbReference>
<accession>A0A9Q6LTV7</accession>
<dbReference type="SUPFAM" id="SSF55874">
    <property type="entry name" value="ATPase domain of HSP90 chaperone/DNA topoisomerase II/histidine kinase"/>
    <property type="match status" value="1"/>
</dbReference>
<evidence type="ECO:0000256" key="6">
    <source>
        <dbReference type="ARBA" id="ARBA00022692"/>
    </source>
</evidence>
<dbReference type="EMBL" id="CP038908">
    <property type="protein sequence ID" value="QGO05655.1"/>
    <property type="molecule type" value="Genomic_DNA"/>
</dbReference>
<organism evidence="13 14">
    <name type="scientific">Piscirickettsia salmonis</name>
    <dbReference type="NCBI Taxonomy" id="1238"/>
    <lineage>
        <taxon>Bacteria</taxon>
        <taxon>Pseudomonadati</taxon>
        <taxon>Pseudomonadota</taxon>
        <taxon>Gammaproteobacteria</taxon>
        <taxon>Thiotrichales</taxon>
        <taxon>Piscirickettsiaceae</taxon>
        <taxon>Piscirickettsia</taxon>
    </lineage>
</organism>